<dbReference type="GO" id="GO:0016491">
    <property type="term" value="F:oxidoreductase activity"/>
    <property type="evidence" value="ECO:0007669"/>
    <property type="project" value="UniProtKB-KW"/>
</dbReference>
<dbReference type="OrthoDB" id="409763at2759"/>
<accession>A0A5B7IVA4</accession>
<gene>
    <name evidence="4" type="primary">VAT1</name>
    <name evidence="4" type="ORF">E2C01_078871</name>
</gene>
<evidence type="ECO:0000313" key="5">
    <source>
        <dbReference type="Proteomes" id="UP000324222"/>
    </source>
</evidence>
<reference evidence="4 5" key="1">
    <citation type="submission" date="2019-05" db="EMBL/GenBank/DDBJ databases">
        <title>Another draft genome of Portunus trituberculatus and its Hox gene families provides insights of decapod evolution.</title>
        <authorList>
            <person name="Jeong J.-H."/>
            <person name="Song I."/>
            <person name="Kim S."/>
            <person name="Choi T."/>
            <person name="Kim D."/>
            <person name="Ryu S."/>
            <person name="Kim W."/>
        </authorList>
    </citation>
    <scope>NUCLEOTIDE SEQUENCE [LARGE SCALE GENOMIC DNA]</scope>
    <source>
        <tissue evidence="4">Muscle</tissue>
    </source>
</reference>
<dbReference type="PANTHER" id="PTHR44054">
    <property type="entry name" value="SYNAPTIC VESICLE MEMBRANE PROTEIN VAT-1 HOMOLOG-LIKE"/>
    <property type="match status" value="1"/>
</dbReference>
<sequence length="212" mass="24576">MFFYFFLFIYFFLFFYFFSSFLAGGVGWAATQLAKTVPRVTVFGTASQHKHQTIKENGVDFPIHYEQDYEIEILRQRPQGVSLVLDNLSGTDFTKSQNLLEPLGKVVLIGARSMVGKEHRSLWQVFKVWWDTKNVTPYSLVMNNHGIAGFNLNELRNKDPAEFTQGWKIILEMITTKKIQPKIDSVWKFDDIVEASRQITERKNIGKVIIKP</sequence>
<comment type="caution">
    <text evidence="4">The sequence shown here is derived from an EMBL/GenBank/DDBJ whole genome shotgun (WGS) entry which is preliminary data.</text>
</comment>
<keyword evidence="2" id="KW-1133">Transmembrane helix</keyword>
<dbReference type="InterPro" id="IPR020843">
    <property type="entry name" value="ER"/>
</dbReference>
<protein>
    <submittedName>
        <fullName evidence="4">Synaptic vesicle membrane protein VAT-1</fullName>
    </submittedName>
</protein>
<dbReference type="InterPro" id="IPR036291">
    <property type="entry name" value="NAD(P)-bd_dom_sf"/>
</dbReference>
<keyword evidence="1" id="KW-0560">Oxidoreductase</keyword>
<keyword evidence="5" id="KW-1185">Reference proteome</keyword>
<evidence type="ECO:0000313" key="4">
    <source>
        <dbReference type="EMBL" id="MPC84144.1"/>
    </source>
</evidence>
<dbReference type="AlphaFoldDB" id="A0A5B7IVA4"/>
<keyword evidence="2" id="KW-0812">Transmembrane</keyword>
<dbReference type="SUPFAM" id="SSF51735">
    <property type="entry name" value="NAD(P)-binding Rossmann-fold domains"/>
    <property type="match status" value="1"/>
</dbReference>
<dbReference type="Proteomes" id="UP000324222">
    <property type="component" value="Unassembled WGS sequence"/>
</dbReference>
<dbReference type="Gene3D" id="3.90.180.10">
    <property type="entry name" value="Medium-chain alcohol dehydrogenases, catalytic domain"/>
    <property type="match status" value="1"/>
</dbReference>
<dbReference type="EMBL" id="VSRR010064553">
    <property type="protein sequence ID" value="MPC84144.1"/>
    <property type="molecule type" value="Genomic_DNA"/>
</dbReference>
<dbReference type="SMART" id="SM00829">
    <property type="entry name" value="PKS_ER"/>
    <property type="match status" value="1"/>
</dbReference>
<organism evidence="4 5">
    <name type="scientific">Portunus trituberculatus</name>
    <name type="common">Swimming crab</name>
    <name type="synonym">Neptunus trituberculatus</name>
    <dbReference type="NCBI Taxonomy" id="210409"/>
    <lineage>
        <taxon>Eukaryota</taxon>
        <taxon>Metazoa</taxon>
        <taxon>Ecdysozoa</taxon>
        <taxon>Arthropoda</taxon>
        <taxon>Crustacea</taxon>
        <taxon>Multicrustacea</taxon>
        <taxon>Malacostraca</taxon>
        <taxon>Eumalacostraca</taxon>
        <taxon>Eucarida</taxon>
        <taxon>Decapoda</taxon>
        <taxon>Pleocyemata</taxon>
        <taxon>Brachyura</taxon>
        <taxon>Eubrachyura</taxon>
        <taxon>Portunoidea</taxon>
        <taxon>Portunidae</taxon>
        <taxon>Portuninae</taxon>
        <taxon>Portunus</taxon>
    </lineage>
</organism>
<evidence type="ECO:0000256" key="1">
    <source>
        <dbReference type="ARBA" id="ARBA00023002"/>
    </source>
</evidence>
<evidence type="ECO:0000256" key="2">
    <source>
        <dbReference type="SAM" id="Phobius"/>
    </source>
</evidence>
<dbReference type="PANTHER" id="PTHR44054:SF1">
    <property type="entry name" value="SYNAPTIC VESICLE MEMBRANE PROTEIN VAT-1 HOMOLOG"/>
    <property type="match status" value="1"/>
</dbReference>
<evidence type="ECO:0000259" key="3">
    <source>
        <dbReference type="SMART" id="SM00829"/>
    </source>
</evidence>
<dbReference type="Pfam" id="PF13602">
    <property type="entry name" value="ADH_zinc_N_2"/>
    <property type="match status" value="1"/>
</dbReference>
<feature type="domain" description="Enoyl reductase (ER)" evidence="3">
    <location>
        <begin position="3"/>
        <end position="210"/>
    </location>
</feature>
<dbReference type="InterPro" id="IPR052100">
    <property type="entry name" value="SV-ATPase_mito-regulator"/>
</dbReference>
<name>A0A5B7IVA4_PORTR</name>
<proteinExistence type="predicted"/>
<keyword evidence="2" id="KW-0472">Membrane</keyword>
<feature type="transmembrane region" description="Helical" evidence="2">
    <location>
        <begin position="6"/>
        <end position="30"/>
    </location>
</feature>